<dbReference type="PANTHER" id="PTHR47691">
    <property type="entry name" value="REGULATOR-RELATED"/>
    <property type="match status" value="1"/>
</dbReference>
<dbReference type="InterPro" id="IPR011990">
    <property type="entry name" value="TPR-like_helical_dom_sf"/>
</dbReference>
<dbReference type="SUPFAM" id="SSF48452">
    <property type="entry name" value="TPR-like"/>
    <property type="match status" value="1"/>
</dbReference>
<dbReference type="Gene3D" id="3.40.50.300">
    <property type="entry name" value="P-loop containing nucleotide triphosphate hydrolases"/>
    <property type="match status" value="1"/>
</dbReference>
<dbReference type="SMART" id="SM00028">
    <property type="entry name" value="TPR"/>
    <property type="match status" value="4"/>
</dbReference>
<keyword evidence="2" id="KW-0472">Membrane</keyword>
<evidence type="ECO:0000256" key="2">
    <source>
        <dbReference type="SAM" id="Phobius"/>
    </source>
</evidence>
<dbReference type="PROSITE" id="PS50005">
    <property type="entry name" value="TPR"/>
    <property type="match status" value="1"/>
</dbReference>
<protein>
    <submittedName>
        <fullName evidence="4">NB-ARC domain-containing protein</fullName>
    </submittedName>
</protein>
<dbReference type="PANTHER" id="PTHR47691:SF3">
    <property type="entry name" value="HTH-TYPE TRANSCRIPTIONAL REGULATOR RV0890C-RELATED"/>
    <property type="match status" value="1"/>
</dbReference>
<accession>A0ABV1WN42</accession>
<feature type="transmembrane region" description="Helical" evidence="2">
    <location>
        <begin position="55"/>
        <end position="76"/>
    </location>
</feature>
<dbReference type="Proteomes" id="UP001474181">
    <property type="component" value="Unassembled WGS sequence"/>
</dbReference>
<name>A0ABV1WN42_9ACTN</name>
<sequence length="928" mass="102649">MDSTAGGFGGGAMALGYTSRSVVTHRRLKIAMTYATGAGAAFLSVIAQATHGTALLSLAASAGVLGGVSAISGYSVHRPRTGRRTSHLNAPVRSEPFVGRDEELRLVSDKLRLQEDRPNELRICVIHGMGGVGKTELAAHFAKKRWDETRALVWWLKASAYGLLTSQLLELADFLDVPGHESKSVVLNRLWSRLREEPDWLLVYDDVQDRSLGPLRNEREDMRPFLLPTDVPGAVVITTQVINVLDQYDITAERIGLRQLGPEDGLALLQARINVRDDGPGDADDTRVLDELGSALGWLPLSLVQAGSYIDTEGVPAKDYLRKLREHPSIGADADATIGLAIARVVDAEPRAEDLLRLCAFLAPEGIPRRLLRDPQFRPLVPPSLRNLLAEEHGFAKVTRLLRDRWLLSVGKSGQGAAEHYSMHLQIQRSVKEGMDATARVMWAQTIVRVVEAAFAQASGAPSEQADGEIGRESLMPHVQAIRRAVEEDGAWATDPHGDRPAREALARLMHQAGDYQEHRGVYQRDVLSYYAHEASIRVHGIGGDRERIQSLLDVARQKYRLADLEAAEEECGSVNGECGAALSGVMLEEERSGLLRLRAECLLLQADVLRERVKFTEAEEAVTEAVGLFGEGGPEWLGLDRARIEMRLGQIHRNAGHLSQALDHYGRAETLIPPHDGEEPSEHTLFRAELVFCRGILEQDRGNLQAAEEHLRLALSRFPPNPASDNFETAQIEKFLADVVRRRSEATRALARGRRSPLVRLRLRRSAIRQLREADQLLSQAVDQHRKRREAENHKYAACLNKRGSLRLAQGRTKEAEKDLLKAEAIYVSAYKADHPYRAKTLARLAEVLLVAGPPGRKVRLATGDECDAREVLVMAEHIFVTQLGPHHPVLVAVYERLARCAHDEETAAGLRRRAAHIREVTRSADG</sequence>
<dbReference type="InterPro" id="IPR019734">
    <property type="entry name" value="TPR_rpt"/>
</dbReference>
<proteinExistence type="predicted"/>
<keyword evidence="2" id="KW-0812">Transmembrane</keyword>
<evidence type="ECO:0000313" key="4">
    <source>
        <dbReference type="EMBL" id="MER7178232.1"/>
    </source>
</evidence>
<keyword evidence="2" id="KW-1133">Transmembrane helix</keyword>
<evidence type="ECO:0000313" key="5">
    <source>
        <dbReference type="Proteomes" id="UP001474181"/>
    </source>
</evidence>
<keyword evidence="5" id="KW-1185">Reference proteome</keyword>
<feature type="transmembrane region" description="Helical" evidence="2">
    <location>
        <begin position="30"/>
        <end position="49"/>
    </location>
</feature>
<reference evidence="4 5" key="1">
    <citation type="submission" date="2024-06" db="EMBL/GenBank/DDBJ databases">
        <title>The Natural Products Discovery Center: Release of the First 8490 Sequenced Strains for Exploring Actinobacteria Biosynthetic Diversity.</title>
        <authorList>
            <person name="Kalkreuter E."/>
            <person name="Kautsar S.A."/>
            <person name="Yang D."/>
            <person name="Bader C.D."/>
            <person name="Teijaro C.N."/>
            <person name="Fluegel L."/>
            <person name="Davis C.M."/>
            <person name="Simpson J.R."/>
            <person name="Lauterbach L."/>
            <person name="Steele A.D."/>
            <person name="Gui C."/>
            <person name="Meng S."/>
            <person name="Li G."/>
            <person name="Viehrig K."/>
            <person name="Ye F."/>
            <person name="Su P."/>
            <person name="Kiefer A.F."/>
            <person name="Nichols A."/>
            <person name="Cepeda A.J."/>
            <person name="Yan W."/>
            <person name="Fan B."/>
            <person name="Jiang Y."/>
            <person name="Adhikari A."/>
            <person name="Zheng C.-J."/>
            <person name="Schuster L."/>
            <person name="Cowan T.M."/>
            <person name="Smanski M.J."/>
            <person name="Chevrette M.G."/>
            <person name="De Carvalho L.P.S."/>
            <person name="Shen B."/>
        </authorList>
    </citation>
    <scope>NUCLEOTIDE SEQUENCE [LARGE SCALE GENOMIC DNA]</scope>
    <source>
        <strain evidence="4 5">NPDC000234</strain>
    </source>
</reference>
<keyword evidence="1" id="KW-0802">TPR repeat</keyword>
<dbReference type="Pfam" id="PF00931">
    <property type="entry name" value="NB-ARC"/>
    <property type="match status" value="1"/>
</dbReference>
<dbReference type="SUPFAM" id="SSF52540">
    <property type="entry name" value="P-loop containing nucleoside triphosphate hydrolases"/>
    <property type="match status" value="1"/>
</dbReference>
<evidence type="ECO:0000259" key="3">
    <source>
        <dbReference type="Pfam" id="PF00931"/>
    </source>
</evidence>
<dbReference type="EMBL" id="JBEPEK010000007">
    <property type="protein sequence ID" value="MER7178232.1"/>
    <property type="molecule type" value="Genomic_DNA"/>
</dbReference>
<feature type="domain" description="NB-ARC" evidence="3">
    <location>
        <begin position="118"/>
        <end position="274"/>
    </location>
</feature>
<organism evidence="4 5">
    <name type="scientific">Streptomyces hyaluromycini</name>
    <dbReference type="NCBI Taxonomy" id="1377993"/>
    <lineage>
        <taxon>Bacteria</taxon>
        <taxon>Bacillati</taxon>
        <taxon>Actinomycetota</taxon>
        <taxon>Actinomycetes</taxon>
        <taxon>Kitasatosporales</taxon>
        <taxon>Streptomycetaceae</taxon>
        <taxon>Streptomyces</taxon>
    </lineage>
</organism>
<dbReference type="Gene3D" id="1.25.40.10">
    <property type="entry name" value="Tetratricopeptide repeat domain"/>
    <property type="match status" value="2"/>
</dbReference>
<evidence type="ECO:0000256" key="1">
    <source>
        <dbReference type="PROSITE-ProRule" id="PRU00339"/>
    </source>
</evidence>
<dbReference type="InterPro" id="IPR002182">
    <property type="entry name" value="NB-ARC"/>
</dbReference>
<gene>
    <name evidence="4" type="ORF">ABT404_01845</name>
</gene>
<dbReference type="InterPro" id="IPR027417">
    <property type="entry name" value="P-loop_NTPase"/>
</dbReference>
<feature type="repeat" description="TPR" evidence="1">
    <location>
        <begin position="643"/>
        <end position="676"/>
    </location>
</feature>
<comment type="caution">
    <text evidence="4">The sequence shown here is derived from an EMBL/GenBank/DDBJ whole genome shotgun (WGS) entry which is preliminary data.</text>
</comment>
<dbReference type="RefSeq" id="WP_350776394.1">
    <property type="nucleotide sequence ID" value="NZ_JBEPEK010000007.1"/>
</dbReference>